<keyword evidence="2" id="KW-1185">Reference proteome</keyword>
<evidence type="ECO:0000313" key="2">
    <source>
        <dbReference type="Proteomes" id="UP000476934"/>
    </source>
</evidence>
<gene>
    <name evidence="1" type="ORF">G4D61_01125</name>
</gene>
<sequence>MNAWGLIKNYNEVESMYNCSAERLRKIVELKRSSVNHMDLVSDEQEVSSISYDFEITKYTTFRAKSNNYNFVKFTFLLSNEFESFEEEQVFSYDDNMNFGKRYQEFIQQFAKFIELAPDNEFENFVGEKGTCHVINIHQNLNMYRKIMIDSLEVSDDE</sequence>
<proteinExistence type="predicted"/>
<evidence type="ECO:0000313" key="1">
    <source>
        <dbReference type="EMBL" id="NEY18571.1"/>
    </source>
</evidence>
<dbReference type="Proteomes" id="UP000476934">
    <property type="component" value="Unassembled WGS sequence"/>
</dbReference>
<reference evidence="1 2" key="2">
    <citation type="submission" date="2020-03" db="EMBL/GenBank/DDBJ databases">
        <title>Bacillus aquiflavi sp. nov., isolated from yellow water of strong flavor Chinese baijiu in Yibin region of China.</title>
        <authorList>
            <person name="Xie J."/>
        </authorList>
    </citation>
    <scope>NUCLEOTIDE SEQUENCE [LARGE SCALE GENOMIC DNA]</scope>
    <source>
        <strain evidence="1 2">Gsoil 114</strain>
    </source>
</reference>
<name>A0A6M0P233_9BACI</name>
<accession>A0A6M0P233</accession>
<dbReference type="AlphaFoldDB" id="A0A6M0P233"/>
<comment type="caution">
    <text evidence="1">The sequence shown here is derived from an EMBL/GenBank/DDBJ whole genome shotgun (WGS) entry which is preliminary data.</text>
</comment>
<dbReference type="RefSeq" id="WP_163173027.1">
    <property type="nucleotide sequence ID" value="NZ_JAAIWK010000001.1"/>
</dbReference>
<protein>
    <submittedName>
        <fullName evidence="1">Uncharacterized protein</fullName>
    </submittedName>
</protein>
<dbReference type="EMBL" id="JAAIWK010000001">
    <property type="protein sequence ID" value="NEY18571.1"/>
    <property type="molecule type" value="Genomic_DNA"/>
</dbReference>
<organism evidence="1 2">
    <name type="scientific">Heyndrickxia ginsengihumi</name>
    <dbReference type="NCBI Taxonomy" id="363870"/>
    <lineage>
        <taxon>Bacteria</taxon>
        <taxon>Bacillati</taxon>
        <taxon>Bacillota</taxon>
        <taxon>Bacilli</taxon>
        <taxon>Bacillales</taxon>
        <taxon>Bacillaceae</taxon>
        <taxon>Heyndrickxia</taxon>
    </lineage>
</organism>
<reference evidence="1 2" key="1">
    <citation type="submission" date="2020-02" db="EMBL/GenBank/DDBJ databases">
        <authorList>
            <person name="Feng H."/>
        </authorList>
    </citation>
    <scope>NUCLEOTIDE SEQUENCE [LARGE SCALE GENOMIC DNA]</scope>
    <source>
        <strain evidence="1 2">Gsoil 114</strain>
    </source>
</reference>